<reference evidence="2" key="2">
    <citation type="submission" date="2005-04" db="EMBL/GenBank/DDBJ databases">
        <authorList>
            <person name="Buell C.R."/>
            <person name="Wing R.A."/>
            <person name="McCombie W.A."/>
            <person name="Ouyang S."/>
        </authorList>
    </citation>
    <scope>NUCLEOTIDE SEQUENCE</scope>
</reference>
<accession>Q2QUA6</accession>
<dbReference type="EMBL" id="DP000011">
    <property type="protein sequence ID" value="ABA97358.1"/>
    <property type="molecule type" value="Genomic_DNA"/>
</dbReference>
<reference evidence="2" key="1">
    <citation type="journal article" date="2005" name="BMC Biol.">
        <title>The sequence of rice chromosomes 11 and 12, rich in disease resistance genes and recent gene duplications.</title>
        <authorList>
            <consortium name="The rice chromosomes 11 and 12 sequencing consortia"/>
        </authorList>
    </citation>
    <scope>NUCLEOTIDE SEQUENCE [LARGE SCALE GENOMIC DNA]</scope>
</reference>
<reference evidence="2" key="3">
    <citation type="submission" date="2006-01" db="EMBL/GenBank/DDBJ databases">
        <authorList>
            <person name="Buell R."/>
        </authorList>
    </citation>
    <scope>NUCLEOTIDE SEQUENCE</scope>
</reference>
<protein>
    <submittedName>
        <fullName evidence="2">Retrotransposon protein, putative, Ty3-gypsy subclass</fullName>
    </submittedName>
</protein>
<feature type="region of interest" description="Disordered" evidence="1">
    <location>
        <begin position="38"/>
        <end position="105"/>
    </location>
</feature>
<feature type="compositionally biased region" description="Basic and acidic residues" evidence="1">
    <location>
        <begin position="60"/>
        <end position="70"/>
    </location>
</feature>
<organism evidence="2">
    <name type="scientific">Oryza sativa subsp. japonica</name>
    <name type="common">Rice</name>
    <dbReference type="NCBI Taxonomy" id="39947"/>
    <lineage>
        <taxon>Eukaryota</taxon>
        <taxon>Viridiplantae</taxon>
        <taxon>Streptophyta</taxon>
        <taxon>Embryophyta</taxon>
        <taxon>Tracheophyta</taxon>
        <taxon>Spermatophyta</taxon>
        <taxon>Magnoliopsida</taxon>
        <taxon>Liliopsida</taxon>
        <taxon>Poales</taxon>
        <taxon>Poaceae</taxon>
        <taxon>BOP clade</taxon>
        <taxon>Oryzoideae</taxon>
        <taxon>Oryzeae</taxon>
        <taxon>Oryzinae</taxon>
        <taxon>Oryza</taxon>
        <taxon>Oryza sativa</taxon>
    </lineage>
</organism>
<gene>
    <name evidence="2" type="ordered locus">LOC_Os12g16910</name>
</gene>
<name>Q2QUA6_ORYSJ</name>
<dbReference type="AlphaFoldDB" id="Q2QUA6"/>
<proteinExistence type="predicted"/>
<evidence type="ECO:0000313" key="2">
    <source>
        <dbReference type="EMBL" id="ABA97358.1"/>
    </source>
</evidence>
<sequence>MGETIEGARGSDLKVREGADGAGKVADLAGDMGEWGGRERGGFKLNPAHSRARVGAGEAGEGRRREREVWARSGGATWSGEGGKRRRRGGFGGSGGWSSGSNGRRNSQTFLQLRDVEHIVDAKHVGGKLKLTSLVTVIVREFSIRQAFVPCSTKVKRTGSQHIL</sequence>
<evidence type="ECO:0000256" key="1">
    <source>
        <dbReference type="SAM" id="MobiDB-lite"/>
    </source>
</evidence>